<proteinExistence type="predicted"/>
<dbReference type="Proteomes" id="UP000193689">
    <property type="component" value="Unassembled WGS sequence"/>
</dbReference>
<keyword evidence="3" id="KW-1185">Reference proteome</keyword>
<reference evidence="2 3" key="1">
    <citation type="submission" date="2016-07" db="EMBL/GenBank/DDBJ databases">
        <title>Pervasive Adenine N6-methylation of Active Genes in Fungi.</title>
        <authorList>
            <consortium name="DOE Joint Genome Institute"/>
            <person name="Mondo S.J."/>
            <person name="Dannebaum R.O."/>
            <person name="Kuo R.C."/>
            <person name="Labutti K."/>
            <person name="Haridas S."/>
            <person name="Kuo A."/>
            <person name="Salamov A."/>
            <person name="Ahrendt S.R."/>
            <person name="Lipzen A."/>
            <person name="Sullivan W."/>
            <person name="Andreopoulos W.B."/>
            <person name="Clum A."/>
            <person name="Lindquist E."/>
            <person name="Daum C."/>
            <person name="Ramamoorthy G.K."/>
            <person name="Gryganskyi A."/>
            <person name="Culley D."/>
            <person name="Magnuson J.K."/>
            <person name="James T.Y."/>
            <person name="O'Malley M.A."/>
            <person name="Stajich J.E."/>
            <person name="Spatafora J.W."/>
            <person name="Visel A."/>
            <person name="Grigoriev I.V."/>
        </authorList>
    </citation>
    <scope>NUCLEOTIDE SEQUENCE [LARGE SCALE GENOMIC DNA]</scope>
    <source>
        <strain evidence="2 3">CBS 129021</strain>
    </source>
</reference>
<feature type="compositionally biased region" description="Basic and acidic residues" evidence="1">
    <location>
        <begin position="47"/>
        <end position="57"/>
    </location>
</feature>
<dbReference type="AlphaFoldDB" id="A0A1Y2DYB5"/>
<dbReference type="EMBL" id="MCFJ01000007">
    <property type="protein sequence ID" value="ORY64300.1"/>
    <property type="molecule type" value="Genomic_DNA"/>
</dbReference>
<organism evidence="2 3">
    <name type="scientific">Pseudomassariella vexata</name>
    <dbReference type="NCBI Taxonomy" id="1141098"/>
    <lineage>
        <taxon>Eukaryota</taxon>
        <taxon>Fungi</taxon>
        <taxon>Dikarya</taxon>
        <taxon>Ascomycota</taxon>
        <taxon>Pezizomycotina</taxon>
        <taxon>Sordariomycetes</taxon>
        <taxon>Xylariomycetidae</taxon>
        <taxon>Amphisphaeriales</taxon>
        <taxon>Pseudomassariaceae</taxon>
        <taxon>Pseudomassariella</taxon>
    </lineage>
</organism>
<protein>
    <submittedName>
        <fullName evidence="2">Uncharacterized protein</fullName>
    </submittedName>
</protein>
<gene>
    <name evidence="2" type="ORF">BCR38DRAFT_485459</name>
</gene>
<evidence type="ECO:0000256" key="1">
    <source>
        <dbReference type="SAM" id="MobiDB-lite"/>
    </source>
</evidence>
<name>A0A1Y2DYB5_9PEZI</name>
<dbReference type="RefSeq" id="XP_040715714.1">
    <property type="nucleotide sequence ID" value="XM_040863886.1"/>
</dbReference>
<evidence type="ECO:0000313" key="2">
    <source>
        <dbReference type="EMBL" id="ORY64300.1"/>
    </source>
</evidence>
<sequence length="188" mass="19894">MSVSYPPSYHSVYSEEVDQSASTNYSTASYDHQSSGSLSQTTGITDSFEKTDHEHDMSGPAKPPNDRPVAGRPRVCYRAEGSQRGNPHQKTTNIGTSTETAGEYELEDLGDVNKNTASSPRVRVANTAGNVVQTVGDAIGVISRGVEETISSAAGYHGPGKRAGRIIGMVGAHIETGLGLIANDIREK</sequence>
<feature type="compositionally biased region" description="Low complexity" evidence="1">
    <location>
        <begin position="1"/>
        <end position="14"/>
    </location>
</feature>
<feature type="region of interest" description="Disordered" evidence="1">
    <location>
        <begin position="1"/>
        <end position="71"/>
    </location>
</feature>
<accession>A0A1Y2DYB5</accession>
<dbReference type="InParanoid" id="A0A1Y2DYB5"/>
<dbReference type="GeneID" id="63780098"/>
<comment type="caution">
    <text evidence="2">The sequence shown here is derived from an EMBL/GenBank/DDBJ whole genome shotgun (WGS) entry which is preliminary data.</text>
</comment>
<evidence type="ECO:0000313" key="3">
    <source>
        <dbReference type="Proteomes" id="UP000193689"/>
    </source>
</evidence>
<feature type="compositionally biased region" description="Polar residues" evidence="1">
    <location>
        <begin position="19"/>
        <end position="45"/>
    </location>
</feature>